<evidence type="ECO:0000256" key="1">
    <source>
        <dbReference type="SAM" id="Phobius"/>
    </source>
</evidence>
<feature type="transmembrane region" description="Helical" evidence="1">
    <location>
        <begin position="32"/>
        <end position="50"/>
    </location>
</feature>
<comment type="caution">
    <text evidence="2">The sequence shown here is derived from an EMBL/GenBank/DDBJ whole genome shotgun (WGS) entry which is preliminary data.</text>
</comment>
<keyword evidence="1" id="KW-1133">Transmembrane helix</keyword>
<reference evidence="2 3" key="1">
    <citation type="submission" date="2021-05" db="EMBL/GenBank/DDBJ databases">
        <authorList>
            <person name="Zhang Z.D."/>
            <person name="Osman G."/>
        </authorList>
    </citation>
    <scope>NUCLEOTIDE SEQUENCE [LARGE SCALE GENOMIC DNA]</scope>
    <source>
        <strain evidence="2 3">KCTC 32217</strain>
    </source>
</reference>
<dbReference type="AlphaFoldDB" id="A0AAP2CJH6"/>
<gene>
    <name evidence="2" type="ORF">KI659_17690</name>
</gene>
<keyword evidence="1" id="KW-0472">Membrane</keyword>
<name>A0AAP2CJH6_9BACT</name>
<keyword evidence="3" id="KW-1185">Reference proteome</keyword>
<sequence length="129" mass="14594">MGYFKRFLFPNLSFPTPSQPSFLLHFFPKPFYIIRILLSHQILVLVPFVVKVRIIGGAVKAGRAKIGGDEEFCLDEVYFRNRSNSSKYSPSGIDTTTWLLHGIGNGIECSFRQIKVKSDIISLLVTPNE</sequence>
<evidence type="ECO:0000313" key="3">
    <source>
        <dbReference type="Proteomes" id="UP001319104"/>
    </source>
</evidence>
<protein>
    <submittedName>
        <fullName evidence="2">Uncharacterized protein</fullName>
    </submittedName>
</protein>
<organism evidence="2 3">
    <name type="scientific">Litoribacter ruber</name>
    <dbReference type="NCBI Taxonomy" id="702568"/>
    <lineage>
        <taxon>Bacteria</taxon>
        <taxon>Pseudomonadati</taxon>
        <taxon>Bacteroidota</taxon>
        <taxon>Cytophagia</taxon>
        <taxon>Cytophagales</taxon>
        <taxon>Cyclobacteriaceae</taxon>
        <taxon>Litoribacter</taxon>
    </lineage>
</organism>
<proteinExistence type="predicted"/>
<keyword evidence="1" id="KW-0812">Transmembrane</keyword>
<dbReference type="RefSeq" id="WP_213946718.1">
    <property type="nucleotide sequence ID" value="NZ_JAHCMY010000021.1"/>
</dbReference>
<accession>A0AAP2CJH6</accession>
<dbReference type="Proteomes" id="UP001319104">
    <property type="component" value="Unassembled WGS sequence"/>
</dbReference>
<dbReference type="EMBL" id="JAHCMY010000021">
    <property type="protein sequence ID" value="MBS9525858.1"/>
    <property type="molecule type" value="Genomic_DNA"/>
</dbReference>
<evidence type="ECO:0000313" key="2">
    <source>
        <dbReference type="EMBL" id="MBS9525858.1"/>
    </source>
</evidence>